<protein>
    <recommendedName>
        <fullName evidence="2">UDP-N-acetylglucosamine 2-epimerase domain-containing protein</fullName>
    </recommendedName>
</protein>
<evidence type="ECO:0000313" key="1">
    <source>
        <dbReference type="EMBL" id="SVC07288.1"/>
    </source>
</evidence>
<reference evidence="1" key="1">
    <citation type="submission" date="2018-05" db="EMBL/GenBank/DDBJ databases">
        <authorList>
            <person name="Lanie J.A."/>
            <person name="Ng W.-L."/>
            <person name="Kazmierczak K.M."/>
            <person name="Andrzejewski T.M."/>
            <person name="Davidsen T.M."/>
            <person name="Wayne K.J."/>
            <person name="Tettelin H."/>
            <person name="Glass J.I."/>
            <person name="Rusch D."/>
            <person name="Podicherti R."/>
            <person name="Tsui H.-C.T."/>
            <person name="Winkler M.E."/>
        </authorList>
    </citation>
    <scope>NUCLEOTIDE SEQUENCE</scope>
</reference>
<dbReference type="InterPro" id="IPR043148">
    <property type="entry name" value="TagF_C"/>
</dbReference>
<dbReference type="Gene3D" id="3.40.50.12580">
    <property type="match status" value="1"/>
</dbReference>
<accession>A0A382J672</accession>
<gene>
    <name evidence="1" type="ORF">METZ01_LOCUS260142</name>
</gene>
<organism evidence="1">
    <name type="scientific">marine metagenome</name>
    <dbReference type="NCBI Taxonomy" id="408172"/>
    <lineage>
        <taxon>unclassified sequences</taxon>
        <taxon>metagenomes</taxon>
        <taxon>ecological metagenomes</taxon>
    </lineage>
</organism>
<dbReference type="AlphaFoldDB" id="A0A382J672"/>
<evidence type="ECO:0008006" key="2">
    <source>
        <dbReference type="Google" id="ProtNLM"/>
    </source>
</evidence>
<sequence>IFDRLTFDEQNSLKNDCVLLATSGPTKEHALDLTIEIIEKYMNAITKVCQLVTKYNKKLIIKIHPSPDELDPSFIAKQINSQIKVIKEGNISPLIQSCDLMIVIGFTSPIVDAHVLKKPVISLTALDNDWGIPTALKNESCLITNIDGLEDNLNSVLNNEHTKNELIQNGIKSSNEYLSHQSNGAAKLIGFLEELVK</sequence>
<dbReference type="EMBL" id="UINC01071978">
    <property type="protein sequence ID" value="SVC07288.1"/>
    <property type="molecule type" value="Genomic_DNA"/>
</dbReference>
<name>A0A382J672_9ZZZZ</name>
<feature type="non-terminal residue" evidence="1">
    <location>
        <position position="1"/>
    </location>
</feature>
<proteinExistence type="predicted"/>